<reference evidence="2 3" key="1">
    <citation type="journal article" date="2013" name="Int. J. Syst. Evol. Microbiol.">
        <title>Ilumatobacter nonamiense sp. nov. and Ilumatobacter coccineum sp. nov., isolated from seashore sand.</title>
        <authorList>
            <person name="Matsumoto A."/>
            <person name="Kasai H."/>
            <person name="Matsuo Y."/>
            <person name="Shizuri Y."/>
            <person name="Ichikawa N."/>
            <person name="Fujita N."/>
            <person name="Omura S."/>
            <person name="Takahashi Y."/>
        </authorList>
    </citation>
    <scope>NUCLEOTIDE SEQUENCE [LARGE SCALE GENOMIC DNA]</scope>
    <source>
        <strain evidence="3">NBRC 103263 / KCTC 29153 / YM16-304</strain>
    </source>
</reference>
<protein>
    <submittedName>
        <fullName evidence="2">Uncharacterized protein</fullName>
    </submittedName>
</protein>
<feature type="transmembrane region" description="Helical" evidence="1">
    <location>
        <begin position="87"/>
        <end position="105"/>
    </location>
</feature>
<evidence type="ECO:0000256" key="1">
    <source>
        <dbReference type="SAM" id="Phobius"/>
    </source>
</evidence>
<keyword evidence="3" id="KW-1185">Reference proteome</keyword>
<organism evidence="2 3">
    <name type="scientific">Ilumatobacter coccineus (strain NBRC 103263 / KCTC 29153 / YM16-304)</name>
    <dbReference type="NCBI Taxonomy" id="1313172"/>
    <lineage>
        <taxon>Bacteria</taxon>
        <taxon>Bacillati</taxon>
        <taxon>Actinomycetota</taxon>
        <taxon>Acidimicrobiia</taxon>
        <taxon>Acidimicrobiales</taxon>
        <taxon>Ilumatobacteraceae</taxon>
        <taxon>Ilumatobacter</taxon>
    </lineage>
</organism>
<evidence type="ECO:0000313" key="2">
    <source>
        <dbReference type="EMBL" id="BAN03561.1"/>
    </source>
</evidence>
<name>A0A6C7EAR5_ILUCY</name>
<dbReference type="Proteomes" id="UP000011863">
    <property type="component" value="Chromosome"/>
</dbReference>
<proteinExistence type="predicted"/>
<accession>A0A6C7EAR5</accession>
<dbReference type="KEGG" id="aym:YM304_32470"/>
<dbReference type="AlphaFoldDB" id="A0A6C7EAR5"/>
<keyword evidence="1" id="KW-1133">Transmembrane helix</keyword>
<dbReference type="EMBL" id="AP012057">
    <property type="protein sequence ID" value="BAN03561.1"/>
    <property type="molecule type" value="Genomic_DNA"/>
</dbReference>
<evidence type="ECO:0000313" key="3">
    <source>
        <dbReference type="Proteomes" id="UP000011863"/>
    </source>
</evidence>
<sequence length="122" mass="12291">MDTLSADTLSNKLGGVADAVRSTVDTIDVSSIDLSNVIDSVEGAGSSVVDAATDLADAAGTATVVSGRFVARTARRSGRFVASHPKGALVSVLMILGLAGALTWYRGRDAAPSAQTDLKVAA</sequence>
<keyword evidence="1" id="KW-0812">Transmembrane</keyword>
<keyword evidence="1" id="KW-0472">Membrane</keyword>
<gene>
    <name evidence="2" type="ORF">YM304_32470</name>
</gene>